<comment type="function">
    <text evidence="1">Specifically methylates the cytosine at position 967 (m5C967) of 16S rRNA.</text>
</comment>
<dbReference type="InterPro" id="IPR018314">
    <property type="entry name" value="RsmB/NOL1/NOP2-like_CS"/>
</dbReference>
<keyword evidence="9 14" id="KW-0949">S-adenosyl-L-methionine</keyword>
<dbReference type="GO" id="GO:0008649">
    <property type="term" value="F:rRNA methyltransferase activity"/>
    <property type="evidence" value="ECO:0007669"/>
    <property type="project" value="InterPro"/>
</dbReference>
<evidence type="ECO:0000256" key="13">
    <source>
        <dbReference type="ARBA" id="ARBA00047283"/>
    </source>
</evidence>
<dbReference type="InterPro" id="IPR029063">
    <property type="entry name" value="SAM-dependent_MTases_sf"/>
</dbReference>
<evidence type="ECO:0000256" key="8">
    <source>
        <dbReference type="ARBA" id="ARBA00022679"/>
    </source>
</evidence>
<reference evidence="16 17" key="1">
    <citation type="submission" date="2018-06" db="EMBL/GenBank/DDBJ databases">
        <authorList>
            <consortium name="Pathogen Informatics"/>
            <person name="Doyle S."/>
        </authorList>
    </citation>
    <scope>NUCLEOTIDE SEQUENCE [LARGE SCALE GENOMIC DNA]</scope>
    <source>
        <strain evidence="16 17">NCTC13093</strain>
    </source>
</reference>
<evidence type="ECO:0000256" key="12">
    <source>
        <dbReference type="ARBA" id="ARBA00031088"/>
    </source>
</evidence>
<evidence type="ECO:0000313" key="16">
    <source>
        <dbReference type="EMBL" id="SPT69216.1"/>
    </source>
</evidence>
<dbReference type="CDD" id="cd02440">
    <property type="entry name" value="AdoMet_MTases"/>
    <property type="match status" value="1"/>
</dbReference>
<keyword evidence="6" id="KW-0698">rRNA processing</keyword>
<evidence type="ECO:0000256" key="10">
    <source>
        <dbReference type="ARBA" id="ARBA00022884"/>
    </source>
</evidence>
<name>A0A2X0V7Y4_9GAMM</name>
<feature type="active site" description="Nucleophile" evidence="14">
    <location>
        <position position="389"/>
    </location>
</feature>
<dbReference type="GO" id="GO:0003723">
    <property type="term" value="F:RNA binding"/>
    <property type="evidence" value="ECO:0007669"/>
    <property type="project" value="UniProtKB-UniRule"/>
</dbReference>
<evidence type="ECO:0000256" key="7">
    <source>
        <dbReference type="ARBA" id="ARBA00022603"/>
    </source>
</evidence>
<dbReference type="AlphaFoldDB" id="A0A2X0V7Y4"/>
<evidence type="ECO:0000256" key="3">
    <source>
        <dbReference type="ARBA" id="ARBA00007494"/>
    </source>
</evidence>
<evidence type="ECO:0000256" key="4">
    <source>
        <dbReference type="ARBA" id="ARBA00012140"/>
    </source>
</evidence>
<evidence type="ECO:0000256" key="11">
    <source>
        <dbReference type="ARBA" id="ARBA00030399"/>
    </source>
</evidence>
<comment type="similarity">
    <text evidence="3 14">Belongs to the class I-like SAM-binding methyltransferase superfamily. RsmB/NOP family.</text>
</comment>
<dbReference type="EC" id="2.1.1.176" evidence="4"/>
<proteinExistence type="inferred from homology"/>
<evidence type="ECO:0000259" key="15">
    <source>
        <dbReference type="PROSITE" id="PS51686"/>
    </source>
</evidence>
<dbReference type="InterPro" id="IPR054728">
    <property type="entry name" value="RsmB-like_ferredoxin"/>
</dbReference>
<dbReference type="SUPFAM" id="SSF53335">
    <property type="entry name" value="S-adenosyl-L-methionine-dependent methyltransferases"/>
    <property type="match status" value="1"/>
</dbReference>
<feature type="domain" description="SAM-dependent MTase RsmB/NOP-type" evidence="15">
    <location>
        <begin position="179"/>
        <end position="445"/>
    </location>
</feature>
<dbReference type="RefSeq" id="WP_181463148.1">
    <property type="nucleotide sequence ID" value="NZ_UAPV01000001.1"/>
</dbReference>
<dbReference type="PROSITE" id="PS51686">
    <property type="entry name" value="SAM_MT_RSMB_NOP"/>
    <property type="match status" value="1"/>
</dbReference>
<dbReference type="Pfam" id="PF22458">
    <property type="entry name" value="RsmF-B_ferredox"/>
    <property type="match status" value="1"/>
</dbReference>
<feature type="binding site" evidence="14">
    <location>
        <position position="292"/>
    </location>
    <ligand>
        <name>S-adenosyl-L-methionine</name>
        <dbReference type="ChEBI" id="CHEBI:59789"/>
    </ligand>
</feature>
<dbReference type="GO" id="GO:0006355">
    <property type="term" value="P:regulation of DNA-templated transcription"/>
    <property type="evidence" value="ECO:0007669"/>
    <property type="project" value="InterPro"/>
</dbReference>
<gene>
    <name evidence="16" type="primary">rsmB_1</name>
    <name evidence="16" type="ORF">NCTC13093_00580</name>
</gene>
<dbReference type="InterPro" id="IPR001678">
    <property type="entry name" value="MeTrfase_RsmB-F_NOP2_dom"/>
</dbReference>
<feature type="binding site" evidence="14">
    <location>
        <begin position="269"/>
        <end position="275"/>
    </location>
    <ligand>
        <name>S-adenosyl-L-methionine</name>
        <dbReference type="ChEBI" id="CHEBI:59789"/>
    </ligand>
</feature>
<keyword evidence="7 14" id="KW-0489">Methyltransferase</keyword>
<sequence>MSKFFKRSESKNKVTAKTGAQSRACAAFIVNAIENGQSFNTAFAHFCMKLELDDRDKAFVSEIVYGTLRHRRLLNKSLEPLLEHKIQKRHSVVKSLLLCAMYQLIFMRTPPHAVVSATVSACALCQVRSFVSMVNAILRRFLREGGALTHSLDDAVEFSFPDWLYKRISADYGDKTKDILINSNEHAPLFLRVLTDRISLEDYLKELDRHDIDYALNRYGNSCVEILQPLPHDAIPLFKEGMVTIQDLSAQLAAPLLNISDNLKVLDTCAAPGGKSAHILSLGKNINLTAIDIDESRLKSTQQTLDRLKLKAELKVMDAKDLSSFEDESFDRILVDAPCSGTGVIRRHPDIKWLRRDKDIESLCQIQKDILNEAFKKLKTGGILLYTTCSILKCENEEQIKDFVKGHDNARFVPVSFDDTECDYKQVLPSAHGGDGFFYARVTKI</sequence>
<keyword evidence="8 14" id="KW-0808">Transferase</keyword>
<dbReference type="NCBIfam" id="NF011494">
    <property type="entry name" value="PRK14902.1"/>
    <property type="match status" value="1"/>
</dbReference>
<comment type="catalytic activity">
    <reaction evidence="13">
        <text>cytidine(967) in 16S rRNA + S-adenosyl-L-methionine = 5-methylcytidine(967) in 16S rRNA + S-adenosyl-L-homocysteine + H(+)</text>
        <dbReference type="Rhea" id="RHEA:42748"/>
        <dbReference type="Rhea" id="RHEA-COMP:10219"/>
        <dbReference type="Rhea" id="RHEA-COMP:10220"/>
        <dbReference type="ChEBI" id="CHEBI:15378"/>
        <dbReference type="ChEBI" id="CHEBI:57856"/>
        <dbReference type="ChEBI" id="CHEBI:59789"/>
        <dbReference type="ChEBI" id="CHEBI:74483"/>
        <dbReference type="ChEBI" id="CHEBI:82748"/>
        <dbReference type="EC" id="2.1.1.176"/>
    </reaction>
</comment>
<dbReference type="InterPro" id="IPR035926">
    <property type="entry name" value="NusB-like_sf"/>
</dbReference>
<dbReference type="InterPro" id="IPR023267">
    <property type="entry name" value="RCMT"/>
</dbReference>
<protein>
    <recommendedName>
        <fullName evidence="4">16S rRNA (cytosine(967)-C(5))-methyltransferase</fullName>
        <ecNumber evidence="4">2.1.1.176</ecNumber>
    </recommendedName>
    <alternativeName>
        <fullName evidence="11">16S rRNA m5C967 methyltransferase</fullName>
    </alternativeName>
    <alternativeName>
        <fullName evidence="12">rRNA (cytosine-C(5)-)-methyltransferase RsmB</fullName>
    </alternativeName>
</protein>
<dbReference type="PROSITE" id="PS01153">
    <property type="entry name" value="NOL1_NOP2_SUN"/>
    <property type="match status" value="1"/>
</dbReference>
<feature type="binding site" evidence="14">
    <location>
        <position position="318"/>
    </location>
    <ligand>
        <name>S-adenosyl-L-methionine</name>
        <dbReference type="ChEBI" id="CHEBI:59789"/>
    </ligand>
</feature>
<dbReference type="InterPro" id="IPR049560">
    <property type="entry name" value="MeTrfase_RsmB-F_NOP2_cat"/>
</dbReference>
<evidence type="ECO:0000256" key="1">
    <source>
        <dbReference type="ARBA" id="ARBA00002724"/>
    </source>
</evidence>
<dbReference type="SUPFAM" id="SSF48013">
    <property type="entry name" value="NusB-like"/>
    <property type="match status" value="1"/>
</dbReference>
<evidence type="ECO:0000313" key="17">
    <source>
        <dbReference type="Proteomes" id="UP000250086"/>
    </source>
</evidence>
<evidence type="ECO:0000256" key="2">
    <source>
        <dbReference type="ARBA" id="ARBA00004496"/>
    </source>
</evidence>
<evidence type="ECO:0000256" key="9">
    <source>
        <dbReference type="ARBA" id="ARBA00022691"/>
    </source>
</evidence>
<dbReference type="Pfam" id="PF01189">
    <property type="entry name" value="Methyltr_RsmB-F"/>
    <property type="match status" value="1"/>
</dbReference>
<comment type="subcellular location">
    <subcellularLocation>
        <location evidence="2">Cytoplasm</location>
    </subcellularLocation>
</comment>
<feature type="binding site" evidence="14">
    <location>
        <position position="336"/>
    </location>
    <ligand>
        <name>S-adenosyl-L-methionine</name>
        <dbReference type="ChEBI" id="CHEBI:59789"/>
    </ligand>
</feature>
<dbReference type="Gene3D" id="1.10.940.10">
    <property type="entry name" value="NusB-like"/>
    <property type="match status" value="1"/>
</dbReference>
<dbReference type="PANTHER" id="PTHR22807:SF61">
    <property type="entry name" value="NOL1_NOP2_SUN FAMILY PROTEIN _ ANTITERMINATION NUSB DOMAIN-CONTAINING PROTEIN"/>
    <property type="match status" value="1"/>
</dbReference>
<dbReference type="GO" id="GO:0005737">
    <property type="term" value="C:cytoplasm"/>
    <property type="evidence" value="ECO:0007669"/>
    <property type="project" value="UniProtKB-SubCell"/>
</dbReference>
<dbReference type="FunFam" id="3.40.50.150:FF:000022">
    <property type="entry name" value="Ribosomal RNA small subunit methyltransferase B"/>
    <property type="match status" value="1"/>
</dbReference>
<dbReference type="Pfam" id="PF01029">
    <property type="entry name" value="NusB"/>
    <property type="match status" value="1"/>
</dbReference>
<dbReference type="Gene3D" id="3.40.50.150">
    <property type="entry name" value="Vaccinia Virus protein VP39"/>
    <property type="match status" value="1"/>
</dbReference>
<dbReference type="PANTHER" id="PTHR22807">
    <property type="entry name" value="NOP2 YEAST -RELATED NOL1/NOP2/FMU SUN DOMAIN-CONTAINING"/>
    <property type="match status" value="1"/>
</dbReference>
<dbReference type="NCBIfam" id="NF008149">
    <property type="entry name" value="PRK10901.1"/>
    <property type="match status" value="1"/>
</dbReference>
<dbReference type="EMBL" id="UAPV01000001">
    <property type="protein sequence ID" value="SPT69216.1"/>
    <property type="molecule type" value="Genomic_DNA"/>
</dbReference>
<keyword evidence="17" id="KW-1185">Reference proteome</keyword>
<dbReference type="InterPro" id="IPR006027">
    <property type="entry name" value="NusB_RsmB_TIM44"/>
</dbReference>
<dbReference type="Gene3D" id="3.30.70.1170">
    <property type="entry name" value="Sun protein, domain 3"/>
    <property type="match status" value="1"/>
</dbReference>
<dbReference type="Proteomes" id="UP000250086">
    <property type="component" value="Unassembled WGS sequence"/>
</dbReference>
<keyword evidence="10 14" id="KW-0694">RNA-binding</keyword>
<evidence type="ECO:0000256" key="6">
    <source>
        <dbReference type="ARBA" id="ARBA00022552"/>
    </source>
</evidence>
<evidence type="ECO:0000256" key="14">
    <source>
        <dbReference type="PROSITE-ProRule" id="PRU01023"/>
    </source>
</evidence>
<keyword evidence="5" id="KW-0963">Cytoplasm</keyword>
<evidence type="ECO:0000256" key="5">
    <source>
        <dbReference type="ARBA" id="ARBA00022490"/>
    </source>
</evidence>
<accession>A0A2X0V7Y4</accession>
<dbReference type="InterPro" id="IPR004573">
    <property type="entry name" value="rRNA_ssu_MeTfrase_B"/>
</dbReference>
<dbReference type="PRINTS" id="PR02008">
    <property type="entry name" value="RCMTFAMILY"/>
</dbReference>
<organism evidence="16 17">
    <name type="scientific">Anaerobiospirillum thomasii</name>
    <dbReference type="NCBI Taxonomy" id="179995"/>
    <lineage>
        <taxon>Bacteria</taxon>
        <taxon>Pseudomonadati</taxon>
        <taxon>Pseudomonadota</taxon>
        <taxon>Gammaproteobacteria</taxon>
        <taxon>Aeromonadales</taxon>
        <taxon>Succinivibrionaceae</taxon>
        <taxon>Anaerobiospirillum</taxon>
    </lineage>
</organism>
<dbReference type="NCBIfam" id="TIGR00563">
    <property type="entry name" value="rsmB"/>
    <property type="match status" value="1"/>
</dbReference>